<dbReference type="EMBL" id="FCOW01000019">
    <property type="protein sequence ID" value="CVK20511.1"/>
    <property type="molecule type" value="Genomic_DNA"/>
</dbReference>
<evidence type="ECO:0000313" key="2">
    <source>
        <dbReference type="EMBL" id="CVK20511.1"/>
    </source>
</evidence>
<dbReference type="InterPro" id="IPR005079">
    <property type="entry name" value="Peptidase_C45_hydrolase"/>
</dbReference>
<dbReference type="PANTHER" id="PTHR34180">
    <property type="entry name" value="PEPTIDASE C45"/>
    <property type="match status" value="1"/>
</dbReference>
<evidence type="ECO:0000313" key="3">
    <source>
        <dbReference type="Proteomes" id="UP000245702"/>
    </source>
</evidence>
<reference evidence="2 3" key="1">
    <citation type="submission" date="2016-01" db="EMBL/GenBank/DDBJ databases">
        <authorList>
            <person name="Brown R."/>
        </authorList>
    </citation>
    <scope>NUCLEOTIDE SEQUENCE [LARGE SCALE GENOMIC DNA]</scope>
    <source>
        <strain evidence="2">Sporomusa sphaeroides DSM 2875</strain>
    </source>
</reference>
<comment type="caution">
    <text evidence="2">The sequence shown here is derived from an EMBL/GenBank/DDBJ whole genome shotgun (WGS) entry which is preliminary data.</text>
</comment>
<feature type="domain" description="Peptidase C45 hydrolase" evidence="1">
    <location>
        <begin position="3"/>
        <end position="227"/>
    </location>
</feature>
<dbReference type="Gene3D" id="3.60.60.10">
    <property type="entry name" value="Penicillin V Acylase, Chain A"/>
    <property type="match status" value="1"/>
</dbReference>
<dbReference type="Pfam" id="PF03417">
    <property type="entry name" value="AAT"/>
    <property type="match status" value="1"/>
</dbReference>
<accession>A0ABM9W5R7</accession>
<gene>
    <name evidence="2" type="ORF">SSPH_03179</name>
</gene>
<dbReference type="PANTHER" id="PTHR34180:SF1">
    <property type="entry name" value="BETA-ALANYL-DOPAMINE_CARCININE HYDROLASE"/>
    <property type="match status" value="1"/>
</dbReference>
<dbReference type="Proteomes" id="UP000245702">
    <property type="component" value="Unassembled WGS sequence"/>
</dbReference>
<dbReference type="InterPro" id="IPR047801">
    <property type="entry name" value="Peptidase_C45"/>
</dbReference>
<evidence type="ECO:0000259" key="1">
    <source>
        <dbReference type="Pfam" id="PF03417"/>
    </source>
</evidence>
<protein>
    <submittedName>
        <fullName evidence="2">Acyl-coenzyme A:6-aminopenicillanic acid acyl-transferase</fullName>
    </submittedName>
</protein>
<sequence length="237" mass="26208">MFKNRDMEPGAGITEDLLHGHGRYRYIGVAGHASPLERGLNSGINEAGVAVAMTFADYMPLPEALKRKTPRGVLVENILQNAGHLEAALQIAGNFLINTPLVGGNLVIMTPDGGAVIEQLYPKYAVERIIQNITVRTNHFLNLKTDEKLAVNKANSQTRFARFTRLSVSPDLREPSSEEFSVERIKAILADHEEPHPICRHGGDAQTVSAAIYDIDKRTIHYAYGNPCRQTFTQYTV</sequence>
<name>A0ABM9W5R7_9FIRM</name>
<proteinExistence type="predicted"/>
<organism evidence="2 3">
    <name type="scientific">Sporomusa sphaeroides DSM 2875</name>
    <dbReference type="NCBI Taxonomy" id="1337886"/>
    <lineage>
        <taxon>Bacteria</taxon>
        <taxon>Bacillati</taxon>
        <taxon>Bacillota</taxon>
        <taxon>Negativicutes</taxon>
        <taxon>Selenomonadales</taxon>
        <taxon>Sporomusaceae</taxon>
        <taxon>Sporomusa</taxon>
    </lineage>
</organism>
<keyword evidence="3" id="KW-1185">Reference proteome</keyword>